<sequence>MRWSVEYCRERFARSRVARLATADAHGQPHLVPVTFAVLGQERDTVATAVDHKPKRTRNLKRLANITANPRVSLLADEYSEDWHQLWWVRADGTARIVTHGEEWHAAVRELRERYRHYRDTPPQGPVVLIEVRHWSGWSFR</sequence>
<feature type="domain" description="Pyridoxamine 5'-phosphate oxidase N-terminal" evidence="2">
    <location>
        <begin position="8"/>
        <end position="133"/>
    </location>
</feature>
<dbReference type="InterPro" id="IPR019967">
    <property type="entry name" value="F420-dep_enz_PPOX_Rv0121"/>
</dbReference>
<dbReference type="RefSeq" id="WP_141925586.1">
    <property type="nucleotide sequence ID" value="NZ_VFQC01000002.1"/>
</dbReference>
<evidence type="ECO:0000256" key="1">
    <source>
        <dbReference type="ARBA" id="ARBA00023002"/>
    </source>
</evidence>
<accession>A0A543N9Q5</accession>
<dbReference type="NCBIfam" id="TIGR03668">
    <property type="entry name" value="Rv0121_F420"/>
    <property type="match status" value="1"/>
</dbReference>
<keyword evidence="4" id="KW-1185">Reference proteome</keyword>
<proteinExistence type="predicted"/>
<evidence type="ECO:0000313" key="3">
    <source>
        <dbReference type="EMBL" id="TQN28551.1"/>
    </source>
</evidence>
<dbReference type="GO" id="GO:0016627">
    <property type="term" value="F:oxidoreductase activity, acting on the CH-CH group of donors"/>
    <property type="evidence" value="ECO:0007669"/>
    <property type="project" value="TreeGrafter"/>
</dbReference>
<gene>
    <name evidence="3" type="ORF">FHX37_3898</name>
</gene>
<dbReference type="InterPro" id="IPR052019">
    <property type="entry name" value="F420H2_bilvrd_red/Heme_oxyg"/>
</dbReference>
<dbReference type="Gene3D" id="2.30.110.10">
    <property type="entry name" value="Electron Transport, Fmn-binding Protein, Chain A"/>
    <property type="match status" value="1"/>
</dbReference>
<dbReference type="AlphaFoldDB" id="A0A543N9Q5"/>
<dbReference type="Proteomes" id="UP000317422">
    <property type="component" value="Unassembled WGS sequence"/>
</dbReference>
<dbReference type="GO" id="GO:0005829">
    <property type="term" value="C:cytosol"/>
    <property type="evidence" value="ECO:0007669"/>
    <property type="project" value="TreeGrafter"/>
</dbReference>
<protein>
    <submittedName>
        <fullName evidence="3">PPOX class probable F420-dependent enzyme</fullName>
    </submittedName>
</protein>
<dbReference type="InterPro" id="IPR011576">
    <property type="entry name" value="Pyridox_Oxase_N"/>
</dbReference>
<organism evidence="3 4">
    <name type="scientific">Haloactinospora alba</name>
    <dbReference type="NCBI Taxonomy" id="405555"/>
    <lineage>
        <taxon>Bacteria</taxon>
        <taxon>Bacillati</taxon>
        <taxon>Actinomycetota</taxon>
        <taxon>Actinomycetes</taxon>
        <taxon>Streptosporangiales</taxon>
        <taxon>Nocardiopsidaceae</taxon>
        <taxon>Haloactinospora</taxon>
    </lineage>
</organism>
<reference evidence="3 4" key="1">
    <citation type="submission" date="2019-06" db="EMBL/GenBank/DDBJ databases">
        <title>Sequencing the genomes of 1000 actinobacteria strains.</title>
        <authorList>
            <person name="Klenk H.-P."/>
        </authorList>
    </citation>
    <scope>NUCLEOTIDE SEQUENCE [LARGE SCALE GENOMIC DNA]</scope>
    <source>
        <strain evidence="3 4">DSM 45015</strain>
    </source>
</reference>
<dbReference type="SUPFAM" id="SSF50475">
    <property type="entry name" value="FMN-binding split barrel"/>
    <property type="match status" value="1"/>
</dbReference>
<dbReference type="EMBL" id="VFQC01000002">
    <property type="protein sequence ID" value="TQN28551.1"/>
    <property type="molecule type" value="Genomic_DNA"/>
</dbReference>
<evidence type="ECO:0000259" key="2">
    <source>
        <dbReference type="Pfam" id="PF01243"/>
    </source>
</evidence>
<dbReference type="PANTHER" id="PTHR35176">
    <property type="entry name" value="HEME OXYGENASE HI_0854-RELATED"/>
    <property type="match status" value="1"/>
</dbReference>
<dbReference type="OrthoDB" id="9812086at2"/>
<dbReference type="Pfam" id="PF01243">
    <property type="entry name" value="PNPOx_N"/>
    <property type="match status" value="1"/>
</dbReference>
<evidence type="ECO:0000313" key="4">
    <source>
        <dbReference type="Proteomes" id="UP000317422"/>
    </source>
</evidence>
<dbReference type="GO" id="GO:0070967">
    <property type="term" value="F:coenzyme F420 binding"/>
    <property type="evidence" value="ECO:0007669"/>
    <property type="project" value="TreeGrafter"/>
</dbReference>
<dbReference type="InterPro" id="IPR012349">
    <property type="entry name" value="Split_barrel_FMN-bd"/>
</dbReference>
<comment type="caution">
    <text evidence="3">The sequence shown here is derived from an EMBL/GenBank/DDBJ whole genome shotgun (WGS) entry which is preliminary data.</text>
</comment>
<name>A0A543N9Q5_9ACTN</name>
<dbReference type="PANTHER" id="PTHR35176:SF2">
    <property type="entry name" value="F420H(2)-DEPENDENT REDUCTASE RV1155"/>
    <property type="match status" value="1"/>
</dbReference>
<keyword evidence="1" id="KW-0560">Oxidoreductase</keyword>